<evidence type="ECO:0000256" key="6">
    <source>
        <dbReference type="ARBA" id="ARBA00023242"/>
    </source>
</evidence>
<organism evidence="8 9">
    <name type="scientific">Oopsacas minuta</name>
    <dbReference type="NCBI Taxonomy" id="111878"/>
    <lineage>
        <taxon>Eukaryota</taxon>
        <taxon>Metazoa</taxon>
        <taxon>Porifera</taxon>
        <taxon>Hexactinellida</taxon>
        <taxon>Hexasterophora</taxon>
        <taxon>Lyssacinosida</taxon>
        <taxon>Leucopsacidae</taxon>
        <taxon>Oopsacas</taxon>
    </lineage>
</organism>
<gene>
    <name evidence="7" type="primary">MED8</name>
    <name evidence="8" type="ORF">LOD99_59</name>
</gene>
<evidence type="ECO:0000256" key="3">
    <source>
        <dbReference type="ARBA" id="ARBA00023015"/>
    </source>
</evidence>
<dbReference type="EMBL" id="JAKMXF010000111">
    <property type="protein sequence ID" value="KAI6657311.1"/>
    <property type="molecule type" value="Genomic_DNA"/>
</dbReference>
<dbReference type="InterPro" id="IPR019364">
    <property type="entry name" value="Mediatior_Med8_fun/met"/>
</dbReference>
<protein>
    <recommendedName>
        <fullName evidence="7">Mediator of RNA polymerase II transcription subunit 8</fullName>
    </recommendedName>
    <alternativeName>
        <fullName evidence="7">Mediator complex subunit 8</fullName>
    </alternativeName>
</protein>
<evidence type="ECO:0000256" key="7">
    <source>
        <dbReference type="RuleBase" id="RU364144"/>
    </source>
</evidence>
<dbReference type="PANTHER" id="PTHR13074:SF9">
    <property type="entry name" value="MEDIATOR OF RNA POLYMERASE II TRANSCRIPTION SUBUNIT 8"/>
    <property type="match status" value="1"/>
</dbReference>
<dbReference type="PANTHER" id="PTHR13074">
    <property type="entry name" value="MEDIATOR OF RNA POLYMERASE II TRANSCRIPTION SUBUNIT 8"/>
    <property type="match status" value="1"/>
</dbReference>
<dbReference type="Pfam" id="PF10232">
    <property type="entry name" value="Med8"/>
    <property type="match status" value="1"/>
</dbReference>
<sequence length="146" mass="16937">MITKLYSLGRDVQNAVIIPKTFSIEHDRELENITEGRIICMQHELVPDYLRSKLDLDIEKEHKRLQDIADEKSYDEIQRQISLHNEIIESLTQHAEMSTIDKSDEELIKQQTQSDDTTNISKKITRKLLMIQNKGKAATSTIGHHK</sequence>
<keyword evidence="3 7" id="KW-0805">Transcription regulation</keyword>
<keyword evidence="6 7" id="KW-0539">Nucleus</keyword>
<evidence type="ECO:0000256" key="4">
    <source>
        <dbReference type="ARBA" id="ARBA00023159"/>
    </source>
</evidence>
<dbReference type="AlphaFoldDB" id="A0AAV7KAK6"/>
<dbReference type="GO" id="GO:0000978">
    <property type="term" value="F:RNA polymerase II cis-regulatory region sequence-specific DNA binding"/>
    <property type="evidence" value="ECO:0007669"/>
    <property type="project" value="TreeGrafter"/>
</dbReference>
<accession>A0AAV7KAK6</accession>
<comment type="subcellular location">
    <subcellularLocation>
        <location evidence="1 7">Nucleus</location>
    </subcellularLocation>
</comment>
<evidence type="ECO:0000256" key="1">
    <source>
        <dbReference type="ARBA" id="ARBA00004123"/>
    </source>
</evidence>
<comment type="similarity">
    <text evidence="2 7">Belongs to the Mediator complex subunit 8 family.</text>
</comment>
<keyword evidence="4 7" id="KW-0010">Activator</keyword>
<keyword evidence="9" id="KW-1185">Reference proteome</keyword>
<comment type="caution">
    <text evidence="8">The sequence shown here is derived from an EMBL/GenBank/DDBJ whole genome shotgun (WGS) entry which is preliminary data.</text>
</comment>
<dbReference type="GO" id="GO:0070847">
    <property type="term" value="C:core mediator complex"/>
    <property type="evidence" value="ECO:0007669"/>
    <property type="project" value="TreeGrafter"/>
</dbReference>
<reference evidence="8 9" key="1">
    <citation type="journal article" date="2023" name="BMC Biol.">
        <title>The compact genome of the sponge Oopsacas minuta (Hexactinellida) is lacking key metazoan core genes.</title>
        <authorList>
            <person name="Santini S."/>
            <person name="Schenkelaars Q."/>
            <person name="Jourda C."/>
            <person name="Duchesne M."/>
            <person name="Belahbib H."/>
            <person name="Rocher C."/>
            <person name="Selva M."/>
            <person name="Riesgo A."/>
            <person name="Vervoort M."/>
            <person name="Leys S.P."/>
            <person name="Kodjabachian L."/>
            <person name="Le Bivic A."/>
            <person name="Borchiellini C."/>
            <person name="Claverie J.M."/>
            <person name="Renard E."/>
        </authorList>
    </citation>
    <scope>NUCLEOTIDE SEQUENCE [LARGE SCALE GENOMIC DNA]</scope>
    <source>
        <strain evidence="8">SPO-2</strain>
    </source>
</reference>
<dbReference type="GO" id="GO:0003712">
    <property type="term" value="F:transcription coregulator activity"/>
    <property type="evidence" value="ECO:0007669"/>
    <property type="project" value="InterPro"/>
</dbReference>
<comment type="subunit">
    <text evidence="7">Component of the Mediator complex.</text>
</comment>
<evidence type="ECO:0000256" key="5">
    <source>
        <dbReference type="ARBA" id="ARBA00023163"/>
    </source>
</evidence>
<name>A0AAV7KAK6_9METZ</name>
<dbReference type="GO" id="GO:0016592">
    <property type="term" value="C:mediator complex"/>
    <property type="evidence" value="ECO:0007669"/>
    <property type="project" value="InterPro"/>
</dbReference>
<keyword evidence="5 7" id="KW-0804">Transcription</keyword>
<evidence type="ECO:0000256" key="2">
    <source>
        <dbReference type="ARBA" id="ARBA00005716"/>
    </source>
</evidence>
<evidence type="ECO:0000313" key="8">
    <source>
        <dbReference type="EMBL" id="KAI6657311.1"/>
    </source>
</evidence>
<comment type="function">
    <text evidence="7">Component of the Mediator complex, a coactivator involved in the regulated transcription of nearly all RNA polymerase II-dependent genes. Mediator functions as a bridge to convey information from gene-specific regulatory proteins to the basal RNA polymerase II transcription machinery. Mediator is recruited to promoters by direct interactions with regulatory proteins and serves as a scaffold for the assembly of a functional preinitiation complex with RNA polymerase II and the general transcription factors.</text>
</comment>
<dbReference type="Proteomes" id="UP001165289">
    <property type="component" value="Unassembled WGS sequence"/>
</dbReference>
<dbReference type="GO" id="GO:0006357">
    <property type="term" value="P:regulation of transcription by RNA polymerase II"/>
    <property type="evidence" value="ECO:0007669"/>
    <property type="project" value="InterPro"/>
</dbReference>
<evidence type="ECO:0000313" key="9">
    <source>
        <dbReference type="Proteomes" id="UP001165289"/>
    </source>
</evidence>
<proteinExistence type="inferred from homology"/>